<accession>A0A501PI68</accession>
<keyword evidence="1" id="KW-0812">Transmembrane</keyword>
<evidence type="ECO:0000313" key="2">
    <source>
        <dbReference type="EMBL" id="TPD60160.1"/>
    </source>
</evidence>
<comment type="caution">
    <text evidence="2">The sequence shown here is derived from an EMBL/GenBank/DDBJ whole genome shotgun (WGS) entry which is preliminary data.</text>
</comment>
<dbReference type="NCBIfam" id="TIGR02532">
    <property type="entry name" value="IV_pilin_GFxxxE"/>
    <property type="match status" value="1"/>
</dbReference>
<keyword evidence="3" id="KW-1185">Reference proteome</keyword>
<dbReference type="InterPro" id="IPR012902">
    <property type="entry name" value="N_methyl_site"/>
</dbReference>
<dbReference type="RefSeq" id="WP_139940570.1">
    <property type="nucleotide sequence ID" value="NZ_JBHSYP010000027.1"/>
</dbReference>
<feature type="transmembrane region" description="Helical" evidence="1">
    <location>
        <begin position="12"/>
        <end position="37"/>
    </location>
</feature>
<organism evidence="2 3">
    <name type="scientific">Emcibacter nanhaiensis</name>
    <dbReference type="NCBI Taxonomy" id="1505037"/>
    <lineage>
        <taxon>Bacteria</taxon>
        <taxon>Pseudomonadati</taxon>
        <taxon>Pseudomonadota</taxon>
        <taxon>Alphaproteobacteria</taxon>
        <taxon>Emcibacterales</taxon>
        <taxon>Emcibacteraceae</taxon>
        <taxon>Emcibacter</taxon>
    </lineage>
</organism>
<gene>
    <name evidence="2" type="ORF">FIV46_08880</name>
</gene>
<evidence type="ECO:0000313" key="3">
    <source>
        <dbReference type="Proteomes" id="UP000319148"/>
    </source>
</evidence>
<dbReference type="OrthoDB" id="8456192at2"/>
<name>A0A501PI68_9PROT</name>
<protein>
    <submittedName>
        <fullName evidence="2">Prepilin-type N-terminal cleavage/methylation domain-containing protein</fullName>
    </submittedName>
</protein>
<keyword evidence="1" id="KW-1133">Transmembrane helix</keyword>
<reference evidence="3" key="1">
    <citation type="submission" date="2019-06" db="EMBL/GenBank/DDBJ databases">
        <title>The complete genome of Emcibacter congregatus ZYLT.</title>
        <authorList>
            <person name="Zhao Z."/>
        </authorList>
    </citation>
    <scope>NUCLEOTIDE SEQUENCE [LARGE SCALE GENOMIC DNA]</scope>
    <source>
        <strain evidence="3">MCCC 1A06723</strain>
    </source>
</reference>
<dbReference type="AlphaFoldDB" id="A0A501PI68"/>
<dbReference type="Pfam" id="PF07963">
    <property type="entry name" value="N_methyl"/>
    <property type="match status" value="1"/>
</dbReference>
<proteinExistence type="predicted"/>
<keyword evidence="1" id="KW-0472">Membrane</keyword>
<dbReference type="PROSITE" id="PS00409">
    <property type="entry name" value="PROKAR_NTER_METHYL"/>
    <property type="match status" value="1"/>
</dbReference>
<dbReference type="EMBL" id="VFIY01000008">
    <property type="protein sequence ID" value="TPD60160.1"/>
    <property type="molecule type" value="Genomic_DNA"/>
</dbReference>
<evidence type="ECO:0000256" key="1">
    <source>
        <dbReference type="SAM" id="Phobius"/>
    </source>
</evidence>
<dbReference type="Proteomes" id="UP000319148">
    <property type="component" value="Unassembled WGS sequence"/>
</dbReference>
<sequence length="210" mass="23328">MSPRPDDKSAGFTLLEILISIALLSLIMLMITGIIGFSQKSLQATEQSSLELHADIAVKRLLKRLVEQAAPAFETTADEGQRLAFSGTSKRLDFLVRSPIDALPPGLYRARLALEEGTLHLSLATMNGKNLVEHKQLELGPRILGISYYQQNGDRGRWSNQWSFPSHGPDLIRIACENPDDGDQTETIGLYIRPLLLPKAQENENETDTY</sequence>